<name>A0ABU9IZQ4_9GAMM</name>
<evidence type="ECO:0000313" key="2">
    <source>
        <dbReference type="Proteomes" id="UP001459204"/>
    </source>
</evidence>
<dbReference type="SUPFAM" id="SSF48498">
    <property type="entry name" value="Tetracyclin repressor-like, C-terminal domain"/>
    <property type="match status" value="1"/>
</dbReference>
<comment type="caution">
    <text evidence="1">The sequence shown here is derived from an EMBL/GenBank/DDBJ whole genome shotgun (WGS) entry which is preliminary data.</text>
</comment>
<reference evidence="1 2" key="1">
    <citation type="submission" date="2024-04" db="EMBL/GenBank/DDBJ databases">
        <title>Draft genome sequence of Pseudoxanthomonas putridarboris WD12.</title>
        <authorList>
            <person name="Oh J."/>
        </authorList>
    </citation>
    <scope>NUCLEOTIDE SEQUENCE [LARGE SCALE GENOMIC DNA]</scope>
    <source>
        <strain evidence="1 2">WD12</strain>
    </source>
</reference>
<gene>
    <name evidence="1" type="ORF">AAD027_08775</name>
</gene>
<dbReference type="Proteomes" id="UP001459204">
    <property type="component" value="Unassembled WGS sequence"/>
</dbReference>
<dbReference type="EMBL" id="JBBWWT010000003">
    <property type="protein sequence ID" value="MEL1264461.1"/>
    <property type="molecule type" value="Genomic_DNA"/>
</dbReference>
<dbReference type="RefSeq" id="WP_341725641.1">
    <property type="nucleotide sequence ID" value="NZ_JBBWWT010000003.1"/>
</dbReference>
<dbReference type="InterPro" id="IPR036271">
    <property type="entry name" value="Tet_transcr_reg_TetR-rel_C_sf"/>
</dbReference>
<sequence>MTTLAMDAARSLKDGVFRETYTDGLERLAELIAGNPGSAARLTLLAAMVGASVMRKATGECALMDQVEAAVLEFSRSVD</sequence>
<proteinExistence type="predicted"/>
<accession>A0ABU9IZQ4</accession>
<dbReference type="Gene3D" id="1.10.357.10">
    <property type="entry name" value="Tetracycline Repressor, domain 2"/>
    <property type="match status" value="1"/>
</dbReference>
<organism evidence="1 2">
    <name type="scientific">Pseudoxanthomonas putridarboris</name>
    <dbReference type="NCBI Taxonomy" id="752605"/>
    <lineage>
        <taxon>Bacteria</taxon>
        <taxon>Pseudomonadati</taxon>
        <taxon>Pseudomonadota</taxon>
        <taxon>Gammaproteobacteria</taxon>
        <taxon>Lysobacterales</taxon>
        <taxon>Lysobacteraceae</taxon>
        <taxon>Pseudoxanthomonas</taxon>
    </lineage>
</organism>
<evidence type="ECO:0000313" key="1">
    <source>
        <dbReference type="EMBL" id="MEL1264461.1"/>
    </source>
</evidence>
<keyword evidence="2" id="KW-1185">Reference proteome</keyword>
<protein>
    <submittedName>
        <fullName evidence="1">Uncharacterized protein</fullName>
    </submittedName>
</protein>